<comment type="caution">
    <text evidence="1">The sequence shown here is derived from an EMBL/GenBank/DDBJ whole genome shotgun (WGS) entry which is preliminary data.</text>
</comment>
<dbReference type="Proteomes" id="UP001500630">
    <property type="component" value="Unassembled WGS sequence"/>
</dbReference>
<reference evidence="2" key="1">
    <citation type="journal article" date="2019" name="Int. J. Syst. Evol. Microbiol.">
        <title>The Global Catalogue of Microorganisms (GCM) 10K type strain sequencing project: providing services to taxonomists for standard genome sequencing and annotation.</title>
        <authorList>
            <consortium name="The Broad Institute Genomics Platform"/>
            <consortium name="The Broad Institute Genome Sequencing Center for Infectious Disease"/>
            <person name="Wu L."/>
            <person name="Ma J."/>
        </authorList>
    </citation>
    <scope>NUCLEOTIDE SEQUENCE [LARGE SCALE GENOMIC DNA]</scope>
    <source>
        <strain evidence="2">JCM 17326</strain>
    </source>
</reference>
<dbReference type="SUPFAM" id="SSF53335">
    <property type="entry name" value="S-adenosyl-L-methionine-dependent methyltransferases"/>
    <property type="match status" value="1"/>
</dbReference>
<dbReference type="Pfam" id="PF13489">
    <property type="entry name" value="Methyltransf_23"/>
    <property type="match status" value="1"/>
</dbReference>
<dbReference type="EMBL" id="BAABDQ010000006">
    <property type="protein sequence ID" value="GAA3552364.1"/>
    <property type="molecule type" value="Genomic_DNA"/>
</dbReference>
<organism evidence="1 2">
    <name type="scientific">Nonomuraea rosea</name>
    <dbReference type="NCBI Taxonomy" id="638574"/>
    <lineage>
        <taxon>Bacteria</taxon>
        <taxon>Bacillati</taxon>
        <taxon>Actinomycetota</taxon>
        <taxon>Actinomycetes</taxon>
        <taxon>Streptosporangiales</taxon>
        <taxon>Streptosporangiaceae</taxon>
        <taxon>Nonomuraea</taxon>
    </lineage>
</organism>
<gene>
    <name evidence="1" type="ORF">GCM10022419_035870</name>
</gene>
<evidence type="ECO:0000313" key="1">
    <source>
        <dbReference type="EMBL" id="GAA3552364.1"/>
    </source>
</evidence>
<keyword evidence="1" id="KW-0808">Transferase</keyword>
<name>A0ABP6WIY9_9ACTN</name>
<dbReference type="CDD" id="cd02440">
    <property type="entry name" value="AdoMet_MTases"/>
    <property type="match status" value="1"/>
</dbReference>
<dbReference type="InterPro" id="IPR029063">
    <property type="entry name" value="SAM-dependent_MTases_sf"/>
</dbReference>
<dbReference type="RefSeq" id="WP_345563065.1">
    <property type="nucleotide sequence ID" value="NZ_BAABDQ010000006.1"/>
</dbReference>
<accession>A0ABP6WIY9</accession>
<evidence type="ECO:0000313" key="2">
    <source>
        <dbReference type="Proteomes" id="UP001500630"/>
    </source>
</evidence>
<proteinExistence type="predicted"/>
<dbReference type="Gene3D" id="3.40.50.150">
    <property type="entry name" value="Vaccinia Virus protein VP39"/>
    <property type="match status" value="1"/>
</dbReference>
<protein>
    <submittedName>
        <fullName evidence="1">Class I SAM-dependent methyltransferase</fullName>
    </submittedName>
</protein>
<dbReference type="GO" id="GO:0032259">
    <property type="term" value="P:methylation"/>
    <property type="evidence" value="ECO:0007669"/>
    <property type="project" value="UniProtKB-KW"/>
</dbReference>
<sequence length="233" mass="25140">MSLTTDDELEESPIVANSLMNRERRLPSYDRELGIDIIALLRAAPNRPARWLDLCCGTANALNEATTLLGDDAEIIGVDLVDFFAWPPRPPQLSLFTGSITTWTPEQAGFDLITCVHGLHYVGDKLAALARITGWLSAGGLFVANFDARSIRLENGTPAGRPLTAALRAQGLAYDGRARRISRLGSGTVDLPYRYLGADDQAGPNYTGQAAVDSHYTRTAGKAIAPPREHGLP</sequence>
<dbReference type="GO" id="GO:0008168">
    <property type="term" value="F:methyltransferase activity"/>
    <property type="evidence" value="ECO:0007669"/>
    <property type="project" value="UniProtKB-KW"/>
</dbReference>
<keyword evidence="1" id="KW-0489">Methyltransferase</keyword>
<keyword evidence="2" id="KW-1185">Reference proteome</keyword>